<feature type="transmembrane region" description="Helical" evidence="8">
    <location>
        <begin position="174"/>
        <end position="192"/>
    </location>
</feature>
<feature type="transmembrane region" description="Helical" evidence="8">
    <location>
        <begin position="233"/>
        <end position="249"/>
    </location>
</feature>
<proteinExistence type="inferred from homology"/>
<dbReference type="PANTHER" id="PTHR40074:SF4">
    <property type="entry name" value="INNER MEMBRANE PROTEIN YCFT"/>
    <property type="match status" value="1"/>
</dbReference>
<evidence type="ECO:0000256" key="7">
    <source>
        <dbReference type="SAM" id="MobiDB-lite"/>
    </source>
</evidence>
<dbReference type="GO" id="GO:0016746">
    <property type="term" value="F:acyltransferase activity"/>
    <property type="evidence" value="ECO:0007669"/>
    <property type="project" value="UniProtKB-KW"/>
</dbReference>
<gene>
    <name evidence="10" type="ORF">V1Y59_20065</name>
</gene>
<comment type="subcellular location">
    <subcellularLocation>
        <location evidence="1">Cell membrane</location>
        <topology evidence="1">Multi-pass membrane protein</topology>
    </subcellularLocation>
</comment>
<keyword evidence="5 8" id="KW-1133">Transmembrane helix</keyword>
<feature type="region of interest" description="Disordered" evidence="7">
    <location>
        <begin position="343"/>
        <end position="416"/>
    </location>
</feature>
<sequence length="416" mass="45797">MSRGTSTARTRWVDIAKAIAILLVALHHSILFLTAAGLAGDVWADIDDVFVVFRMPLFFFASGLFALSVIRRPWARLWQTRLALLVWVFAVWSVVRFGFFHIVDSPLPLDETKLLRLAVAPLWPQTGLWFLHALVVFFVVAKLLDVLRVPLWLQIAAAGAVSVPFFAGATVGKISYDGMLQYFVFFLVACHFRDRIIPAVQRCGIVAAGVALAVFGVGYAVVAVLGIENLPGSLFVLAILALAAGLLLSRTIDRGEPLGRPAGWIGRQTLPIYVAHVLVIGALTSLLSRVADTTALDVVRPVLPVVVMAAAVAISLLIRRAIRDVPVLRYAYEAPPFVRDLPVRTDQRKSRTVDGKRRTVDGKQRTVNGERRPVDGKQRTVDKEWRPVDGKRRPVDGKRRPVDEGTVTRHTPAPPP</sequence>
<feature type="transmembrane region" description="Helical" evidence="8">
    <location>
        <begin position="82"/>
        <end position="102"/>
    </location>
</feature>
<feature type="transmembrane region" description="Helical" evidence="8">
    <location>
        <begin position="12"/>
        <end position="39"/>
    </location>
</feature>
<feature type="transmembrane region" description="Helical" evidence="8">
    <location>
        <begin position="204"/>
        <end position="227"/>
    </location>
</feature>
<comment type="similarity">
    <text evidence="2">Belongs to the acyltransferase 3 family.</text>
</comment>
<keyword evidence="4 8" id="KW-0812">Transmembrane</keyword>
<keyword evidence="10" id="KW-0808">Transferase</keyword>
<dbReference type="RefSeq" id="WP_330506812.1">
    <property type="nucleotide sequence ID" value="NZ_JAZDUE010000019.1"/>
</dbReference>
<evidence type="ECO:0000256" key="4">
    <source>
        <dbReference type="ARBA" id="ARBA00022692"/>
    </source>
</evidence>
<organism evidence="10 11">
    <name type="scientific">Gordonia prachuapensis</name>
    <dbReference type="NCBI Taxonomy" id="3115651"/>
    <lineage>
        <taxon>Bacteria</taxon>
        <taxon>Bacillati</taxon>
        <taxon>Actinomycetota</taxon>
        <taxon>Actinomycetes</taxon>
        <taxon>Mycobacteriales</taxon>
        <taxon>Gordoniaceae</taxon>
        <taxon>Gordonia</taxon>
    </lineage>
</organism>
<reference evidence="10 11" key="1">
    <citation type="submission" date="2024-01" db="EMBL/GenBank/DDBJ databases">
        <title>Draft genome sequence of Gordonia sp. PKS22-38.</title>
        <authorList>
            <person name="Suphannarot A."/>
            <person name="Mingma R."/>
        </authorList>
    </citation>
    <scope>NUCLEOTIDE SEQUENCE [LARGE SCALE GENOMIC DNA]</scope>
    <source>
        <strain evidence="10 11">PKS22-38</strain>
    </source>
</reference>
<keyword evidence="11" id="KW-1185">Reference proteome</keyword>
<evidence type="ECO:0000313" key="11">
    <source>
        <dbReference type="Proteomes" id="UP001335729"/>
    </source>
</evidence>
<name>A0ABU7MYI2_9ACTN</name>
<evidence type="ECO:0000256" key="5">
    <source>
        <dbReference type="ARBA" id="ARBA00022989"/>
    </source>
</evidence>
<feature type="transmembrane region" description="Helical" evidence="8">
    <location>
        <begin position="122"/>
        <end position="144"/>
    </location>
</feature>
<feature type="transmembrane region" description="Helical" evidence="8">
    <location>
        <begin position="302"/>
        <end position="322"/>
    </location>
</feature>
<evidence type="ECO:0000256" key="3">
    <source>
        <dbReference type="ARBA" id="ARBA00022475"/>
    </source>
</evidence>
<evidence type="ECO:0000259" key="9">
    <source>
        <dbReference type="Pfam" id="PF01757"/>
    </source>
</evidence>
<feature type="transmembrane region" description="Helical" evidence="8">
    <location>
        <begin position="151"/>
        <end position="168"/>
    </location>
</feature>
<dbReference type="InterPro" id="IPR002656">
    <property type="entry name" value="Acyl_transf_3_dom"/>
</dbReference>
<comment type="caution">
    <text evidence="10">The sequence shown here is derived from an EMBL/GenBank/DDBJ whole genome shotgun (WGS) entry which is preliminary data.</text>
</comment>
<keyword evidence="10" id="KW-0012">Acyltransferase</keyword>
<dbReference type="EC" id="2.3.1.-" evidence="10"/>
<evidence type="ECO:0000313" key="10">
    <source>
        <dbReference type="EMBL" id="MEE4025392.1"/>
    </source>
</evidence>
<dbReference type="Proteomes" id="UP001335729">
    <property type="component" value="Unassembled WGS sequence"/>
</dbReference>
<evidence type="ECO:0000256" key="1">
    <source>
        <dbReference type="ARBA" id="ARBA00004651"/>
    </source>
</evidence>
<dbReference type="EMBL" id="JAZDUE010000019">
    <property type="protein sequence ID" value="MEE4025392.1"/>
    <property type="molecule type" value="Genomic_DNA"/>
</dbReference>
<feature type="compositionally biased region" description="Basic and acidic residues" evidence="7">
    <location>
        <begin position="343"/>
        <end position="407"/>
    </location>
</feature>
<accession>A0ABU7MYI2</accession>
<feature type="transmembrane region" description="Helical" evidence="8">
    <location>
        <begin position="51"/>
        <end position="70"/>
    </location>
</feature>
<feature type="domain" description="Acyltransferase 3" evidence="9">
    <location>
        <begin position="11"/>
        <end position="319"/>
    </location>
</feature>
<protein>
    <submittedName>
        <fullName evidence="10">Acyltransferase</fullName>
        <ecNumber evidence="10">2.3.1.-</ecNumber>
    </submittedName>
</protein>
<evidence type="ECO:0000256" key="2">
    <source>
        <dbReference type="ARBA" id="ARBA00007400"/>
    </source>
</evidence>
<keyword evidence="3" id="KW-1003">Cell membrane</keyword>
<evidence type="ECO:0000256" key="8">
    <source>
        <dbReference type="SAM" id="Phobius"/>
    </source>
</evidence>
<evidence type="ECO:0000256" key="6">
    <source>
        <dbReference type="ARBA" id="ARBA00023136"/>
    </source>
</evidence>
<feature type="transmembrane region" description="Helical" evidence="8">
    <location>
        <begin position="270"/>
        <end position="290"/>
    </location>
</feature>
<dbReference type="PANTHER" id="PTHR40074">
    <property type="entry name" value="O-ACETYLTRANSFERASE WECH"/>
    <property type="match status" value="1"/>
</dbReference>
<keyword evidence="6 8" id="KW-0472">Membrane</keyword>
<dbReference type="Pfam" id="PF01757">
    <property type="entry name" value="Acyl_transf_3"/>
    <property type="match status" value="1"/>
</dbReference>